<dbReference type="Proteomes" id="UP001055057">
    <property type="component" value="Unassembled WGS sequence"/>
</dbReference>
<comment type="catalytic activity">
    <reaction evidence="7">
        <text>adenosine(1518)/adenosine(1519) in 16S rRNA + 4 S-adenosyl-L-methionine = N(6)-dimethyladenosine(1518)/N(6)-dimethyladenosine(1519) in 16S rRNA + 4 S-adenosyl-L-homocysteine + 4 H(+)</text>
        <dbReference type="Rhea" id="RHEA:19609"/>
        <dbReference type="Rhea" id="RHEA-COMP:10232"/>
        <dbReference type="Rhea" id="RHEA-COMP:10233"/>
        <dbReference type="ChEBI" id="CHEBI:15378"/>
        <dbReference type="ChEBI" id="CHEBI:57856"/>
        <dbReference type="ChEBI" id="CHEBI:59789"/>
        <dbReference type="ChEBI" id="CHEBI:74411"/>
        <dbReference type="ChEBI" id="CHEBI:74493"/>
        <dbReference type="EC" id="2.1.1.182"/>
    </reaction>
</comment>
<feature type="binding site" evidence="7 8">
    <location>
        <position position="123"/>
    </location>
    <ligand>
        <name>S-adenosyl-L-methionine</name>
        <dbReference type="ChEBI" id="CHEBI:59789"/>
    </ligand>
</feature>
<feature type="binding site" evidence="7 8">
    <location>
        <position position="77"/>
    </location>
    <ligand>
        <name>S-adenosyl-L-methionine</name>
        <dbReference type="ChEBI" id="CHEBI:59789"/>
    </ligand>
</feature>
<dbReference type="HAMAP" id="MF_00607">
    <property type="entry name" value="16SrRNA_methyltr_A"/>
    <property type="match status" value="1"/>
</dbReference>
<feature type="binding site" evidence="7 8">
    <location>
        <position position="28"/>
    </location>
    <ligand>
        <name>S-adenosyl-L-methionine</name>
        <dbReference type="ChEBI" id="CHEBI:59789"/>
    </ligand>
</feature>
<dbReference type="Gene3D" id="1.10.8.100">
    <property type="entry name" value="Ribosomal RNA adenine dimethylase-like, domain 2"/>
    <property type="match status" value="1"/>
</dbReference>
<dbReference type="Pfam" id="PF00398">
    <property type="entry name" value="RrnaAD"/>
    <property type="match status" value="1"/>
</dbReference>
<evidence type="ECO:0000256" key="5">
    <source>
        <dbReference type="ARBA" id="ARBA00022691"/>
    </source>
</evidence>
<dbReference type="RefSeq" id="WP_238180716.1">
    <property type="nucleotide sequence ID" value="NZ_BPRB01000009.1"/>
</dbReference>
<evidence type="ECO:0000313" key="10">
    <source>
        <dbReference type="EMBL" id="GJE58078.1"/>
    </source>
</evidence>
<evidence type="ECO:0000256" key="7">
    <source>
        <dbReference type="HAMAP-Rule" id="MF_00607"/>
    </source>
</evidence>
<dbReference type="InterPro" id="IPR011530">
    <property type="entry name" value="rRNA_adenine_dimethylase"/>
</dbReference>
<feature type="binding site" evidence="7 8">
    <location>
        <position position="55"/>
    </location>
    <ligand>
        <name>S-adenosyl-L-methionine</name>
        <dbReference type="ChEBI" id="CHEBI:59789"/>
    </ligand>
</feature>
<dbReference type="InterPro" id="IPR001737">
    <property type="entry name" value="KsgA/Erm"/>
</dbReference>
<keyword evidence="1 7" id="KW-0963">Cytoplasm</keyword>
<protein>
    <recommendedName>
        <fullName evidence="7">Ribosomal RNA small subunit methyltransferase A</fullName>
        <ecNumber evidence="7">2.1.1.182</ecNumber>
    </recommendedName>
    <alternativeName>
        <fullName evidence="7">16S rRNA (adenine(1518)-N(6)/adenine(1519)-N(6))-dimethyltransferase</fullName>
    </alternativeName>
    <alternativeName>
        <fullName evidence="7">16S rRNA dimethyladenosine transferase</fullName>
    </alternativeName>
    <alternativeName>
        <fullName evidence="7">16S rRNA dimethylase</fullName>
    </alternativeName>
    <alternativeName>
        <fullName evidence="7">S-adenosylmethionine-6-N', N'-adenosyl(rRNA) dimethyltransferase</fullName>
    </alternativeName>
</protein>
<dbReference type="InterPro" id="IPR020598">
    <property type="entry name" value="rRNA_Ade_methylase_Trfase_N"/>
</dbReference>
<keyword evidence="5 7" id="KW-0949">S-adenosyl-L-methionine</keyword>
<evidence type="ECO:0000256" key="4">
    <source>
        <dbReference type="ARBA" id="ARBA00022679"/>
    </source>
</evidence>
<dbReference type="EC" id="2.1.1.182" evidence="7"/>
<keyword evidence="11" id="KW-1185">Reference proteome</keyword>
<accession>A0ABQ4TRV2</accession>
<dbReference type="GO" id="GO:0032259">
    <property type="term" value="P:methylation"/>
    <property type="evidence" value="ECO:0007669"/>
    <property type="project" value="UniProtKB-KW"/>
</dbReference>
<dbReference type="Gene3D" id="3.40.50.150">
    <property type="entry name" value="Vaccinia Virus protein VP39"/>
    <property type="match status" value="1"/>
</dbReference>
<dbReference type="GO" id="GO:0008168">
    <property type="term" value="F:methyltransferase activity"/>
    <property type="evidence" value="ECO:0007669"/>
    <property type="project" value="UniProtKB-KW"/>
</dbReference>
<dbReference type="PANTHER" id="PTHR11727:SF7">
    <property type="entry name" value="DIMETHYLADENOSINE TRANSFERASE-RELATED"/>
    <property type="match status" value="1"/>
</dbReference>
<proteinExistence type="inferred from homology"/>
<dbReference type="InterPro" id="IPR020596">
    <property type="entry name" value="rRNA_Ade_Mease_Trfase_CS"/>
</dbReference>
<dbReference type="PANTHER" id="PTHR11727">
    <property type="entry name" value="DIMETHYLADENOSINE TRANSFERASE"/>
    <property type="match status" value="1"/>
</dbReference>
<organism evidence="10 11">
    <name type="scientific">Methylobacterium trifolii</name>
    <dbReference type="NCBI Taxonomy" id="1003092"/>
    <lineage>
        <taxon>Bacteria</taxon>
        <taxon>Pseudomonadati</taxon>
        <taxon>Pseudomonadota</taxon>
        <taxon>Alphaproteobacteria</taxon>
        <taxon>Hyphomicrobiales</taxon>
        <taxon>Methylobacteriaceae</taxon>
        <taxon>Methylobacterium</taxon>
    </lineage>
</organism>
<reference evidence="10" key="1">
    <citation type="journal article" date="2021" name="Front. Microbiol.">
        <title>Comprehensive Comparative Genomics and Phenotyping of Methylobacterium Species.</title>
        <authorList>
            <person name="Alessa O."/>
            <person name="Ogura Y."/>
            <person name="Fujitani Y."/>
            <person name="Takami H."/>
            <person name="Hayashi T."/>
            <person name="Sahin N."/>
            <person name="Tani A."/>
        </authorList>
    </citation>
    <scope>NUCLEOTIDE SEQUENCE</scope>
    <source>
        <strain evidence="10">DSM 23632</strain>
    </source>
</reference>
<dbReference type="SUPFAM" id="SSF53335">
    <property type="entry name" value="S-adenosyl-L-methionine-dependent methyltransferases"/>
    <property type="match status" value="1"/>
</dbReference>
<reference evidence="10" key="2">
    <citation type="submission" date="2021-08" db="EMBL/GenBank/DDBJ databases">
        <authorList>
            <person name="Tani A."/>
            <person name="Ola A."/>
            <person name="Ogura Y."/>
            <person name="Katsura K."/>
            <person name="Hayashi T."/>
        </authorList>
    </citation>
    <scope>NUCLEOTIDE SEQUENCE</scope>
    <source>
        <strain evidence="10">DSM 23632</strain>
    </source>
</reference>
<evidence type="ECO:0000313" key="11">
    <source>
        <dbReference type="Proteomes" id="UP001055057"/>
    </source>
</evidence>
<evidence type="ECO:0000256" key="2">
    <source>
        <dbReference type="ARBA" id="ARBA00022552"/>
    </source>
</evidence>
<keyword evidence="2 7" id="KW-0698">rRNA processing</keyword>
<feature type="binding site" evidence="7 8">
    <location>
        <position position="30"/>
    </location>
    <ligand>
        <name>S-adenosyl-L-methionine</name>
        <dbReference type="ChEBI" id="CHEBI:59789"/>
    </ligand>
</feature>
<comment type="subcellular location">
    <subcellularLocation>
        <location evidence="7">Cytoplasm</location>
    </subcellularLocation>
</comment>
<dbReference type="CDD" id="cd02440">
    <property type="entry name" value="AdoMet_MTases"/>
    <property type="match status" value="1"/>
</dbReference>
<keyword evidence="4 7" id="KW-0808">Transferase</keyword>
<dbReference type="PROSITE" id="PS01131">
    <property type="entry name" value="RRNA_A_DIMETH"/>
    <property type="match status" value="1"/>
</dbReference>
<dbReference type="InterPro" id="IPR023165">
    <property type="entry name" value="rRNA_Ade_diMease-like_C"/>
</dbReference>
<gene>
    <name evidence="10" type="primary">rsmA_1</name>
    <name evidence="7" type="synonym">ksgA</name>
    <name evidence="7" type="synonym">rsmA</name>
    <name evidence="10" type="ORF">MPOCJGCO_0156</name>
</gene>
<sequence>MSAGDGLPPLRDVVARHGLEPKKALGQNFLYDLNLTGRIARAAGPLEGVTVVEVGPGPGGLTRALLAEGAARVVAIERDPRALPALAEIAAHHPGRLEVVDADALAFDPRPLIGTGPARIVANLPYNVGTALLTNWLGGEAWPPWWDSATLMFQREVAERIVADEGTRADYGRLGVLCGWRTEADILFDVGPSAFVPPPKVTSSVVRLTPRAAPLPCRAAALEAVTRAAFGQRRKMLRQSLKGLVPDAIALLQEAGIPETARAEEVPVAGFVRLANLRDAHGKAGAA</sequence>
<evidence type="ECO:0000256" key="3">
    <source>
        <dbReference type="ARBA" id="ARBA00022603"/>
    </source>
</evidence>
<dbReference type="PROSITE" id="PS51689">
    <property type="entry name" value="SAM_RNA_A_N6_MT"/>
    <property type="match status" value="1"/>
</dbReference>
<evidence type="ECO:0000256" key="1">
    <source>
        <dbReference type="ARBA" id="ARBA00022490"/>
    </source>
</evidence>
<evidence type="ECO:0000256" key="6">
    <source>
        <dbReference type="ARBA" id="ARBA00022884"/>
    </source>
</evidence>
<comment type="similarity">
    <text evidence="7">Belongs to the class I-like SAM-binding methyltransferase superfamily. rRNA adenine N(6)-methyltransferase family. RsmA subfamily.</text>
</comment>
<dbReference type="InterPro" id="IPR029063">
    <property type="entry name" value="SAM-dependent_MTases_sf"/>
</dbReference>
<keyword evidence="3 7" id="KW-0489">Methyltransferase</keyword>
<name>A0ABQ4TRV2_9HYPH</name>
<evidence type="ECO:0000259" key="9">
    <source>
        <dbReference type="SMART" id="SM00650"/>
    </source>
</evidence>
<feature type="domain" description="Ribosomal RNA adenine methylase transferase N-terminal" evidence="9">
    <location>
        <begin position="35"/>
        <end position="212"/>
    </location>
</feature>
<comment type="function">
    <text evidence="7">Specifically dimethylates two adjacent adenosines (A1518 and A1519) in the loop of a conserved hairpin near the 3'-end of 16S rRNA in the 30S particle. May play a critical role in biogenesis of 30S subunits.</text>
</comment>
<dbReference type="SMART" id="SM00650">
    <property type="entry name" value="rADc"/>
    <property type="match status" value="1"/>
</dbReference>
<dbReference type="NCBIfam" id="TIGR00755">
    <property type="entry name" value="ksgA"/>
    <property type="match status" value="1"/>
</dbReference>
<dbReference type="EMBL" id="BPRB01000009">
    <property type="protein sequence ID" value="GJE58078.1"/>
    <property type="molecule type" value="Genomic_DNA"/>
</dbReference>
<comment type="caution">
    <text evidence="10">The sequence shown here is derived from an EMBL/GenBank/DDBJ whole genome shotgun (WGS) entry which is preliminary data.</text>
</comment>
<evidence type="ECO:0000256" key="8">
    <source>
        <dbReference type="PROSITE-ProRule" id="PRU01026"/>
    </source>
</evidence>
<feature type="binding site" evidence="7 8">
    <location>
        <position position="103"/>
    </location>
    <ligand>
        <name>S-adenosyl-L-methionine</name>
        <dbReference type="ChEBI" id="CHEBI:59789"/>
    </ligand>
</feature>
<keyword evidence="6 7" id="KW-0694">RNA-binding</keyword>